<dbReference type="GO" id="GO:0005829">
    <property type="term" value="C:cytosol"/>
    <property type="evidence" value="ECO:0007669"/>
    <property type="project" value="TreeGrafter"/>
</dbReference>
<dbReference type="SUPFAM" id="SSF52374">
    <property type="entry name" value="Nucleotidylyl transferase"/>
    <property type="match status" value="1"/>
</dbReference>
<feature type="binding site" evidence="13">
    <location>
        <position position="270"/>
    </location>
    <ligand>
        <name>ATP</name>
        <dbReference type="ChEBI" id="CHEBI:30616"/>
    </ligand>
</feature>
<dbReference type="CDD" id="cd00672">
    <property type="entry name" value="CysRS_core"/>
    <property type="match status" value="1"/>
</dbReference>
<feature type="binding site" evidence="13">
    <location>
        <position position="210"/>
    </location>
    <ligand>
        <name>Zn(2+)</name>
        <dbReference type="ChEBI" id="CHEBI:29105"/>
    </ligand>
</feature>
<dbReference type="Pfam" id="PF01406">
    <property type="entry name" value="tRNA-synt_1e"/>
    <property type="match status" value="1"/>
</dbReference>
<keyword evidence="7 13" id="KW-0547">Nucleotide-binding</keyword>
<dbReference type="InterPro" id="IPR032678">
    <property type="entry name" value="tRNA-synt_1_cat_dom"/>
</dbReference>
<evidence type="ECO:0000256" key="3">
    <source>
        <dbReference type="ARBA" id="ARBA00011245"/>
    </source>
</evidence>
<feature type="domain" description="Cysteinyl-tRNA ligase anticodon binding" evidence="17">
    <location>
        <begin position="409"/>
        <end position="458"/>
    </location>
</feature>
<dbReference type="InterPro" id="IPR056411">
    <property type="entry name" value="CysS_C"/>
</dbReference>
<dbReference type="AlphaFoldDB" id="A0A0G1CBP9"/>
<dbReference type="NCBIfam" id="TIGR00435">
    <property type="entry name" value="cysS"/>
    <property type="match status" value="1"/>
</dbReference>
<evidence type="ECO:0000256" key="7">
    <source>
        <dbReference type="ARBA" id="ARBA00022741"/>
    </source>
</evidence>
<dbReference type="Gene3D" id="3.40.50.620">
    <property type="entry name" value="HUPs"/>
    <property type="match status" value="1"/>
</dbReference>
<evidence type="ECO:0000256" key="1">
    <source>
        <dbReference type="ARBA" id="ARBA00004496"/>
    </source>
</evidence>
<dbReference type="SUPFAM" id="SSF47323">
    <property type="entry name" value="Anticodon-binding domain of a subclass of class I aminoacyl-tRNA synthetases"/>
    <property type="match status" value="1"/>
</dbReference>
<dbReference type="PRINTS" id="PR00983">
    <property type="entry name" value="TRNASYNTHCYS"/>
</dbReference>
<dbReference type="EMBL" id="LCDO01000017">
    <property type="protein sequence ID" value="KKS56086.1"/>
    <property type="molecule type" value="Genomic_DNA"/>
</dbReference>
<evidence type="ECO:0000256" key="13">
    <source>
        <dbReference type="HAMAP-Rule" id="MF_00041"/>
    </source>
</evidence>
<keyword evidence="6 13" id="KW-0479">Metal-binding</keyword>
<dbReference type="Proteomes" id="UP000034837">
    <property type="component" value="Unassembled WGS sequence"/>
</dbReference>
<evidence type="ECO:0000256" key="9">
    <source>
        <dbReference type="ARBA" id="ARBA00022840"/>
    </source>
</evidence>
<dbReference type="HAMAP" id="MF_00041">
    <property type="entry name" value="Cys_tRNA_synth"/>
    <property type="match status" value="1"/>
</dbReference>
<keyword evidence="11 13" id="KW-0030">Aminoacyl-tRNA synthetase</keyword>
<feature type="binding site" evidence="13">
    <location>
        <position position="29"/>
    </location>
    <ligand>
        <name>Zn(2+)</name>
        <dbReference type="ChEBI" id="CHEBI:29105"/>
    </ligand>
</feature>
<keyword evidence="5 13" id="KW-0436">Ligase</keyword>
<evidence type="ECO:0000256" key="11">
    <source>
        <dbReference type="ARBA" id="ARBA00023146"/>
    </source>
</evidence>
<comment type="catalytic activity">
    <reaction evidence="12 13">
        <text>tRNA(Cys) + L-cysteine + ATP = L-cysteinyl-tRNA(Cys) + AMP + diphosphate</text>
        <dbReference type="Rhea" id="RHEA:17773"/>
        <dbReference type="Rhea" id="RHEA-COMP:9661"/>
        <dbReference type="Rhea" id="RHEA-COMP:9679"/>
        <dbReference type="ChEBI" id="CHEBI:30616"/>
        <dbReference type="ChEBI" id="CHEBI:33019"/>
        <dbReference type="ChEBI" id="CHEBI:35235"/>
        <dbReference type="ChEBI" id="CHEBI:78442"/>
        <dbReference type="ChEBI" id="CHEBI:78517"/>
        <dbReference type="ChEBI" id="CHEBI:456215"/>
        <dbReference type="EC" id="6.1.1.16"/>
    </reaction>
</comment>
<comment type="cofactor">
    <cofactor evidence="13">
        <name>Zn(2+)</name>
        <dbReference type="ChEBI" id="CHEBI:29105"/>
    </cofactor>
    <text evidence="13">Binds 1 zinc ion per subunit.</text>
</comment>
<reference evidence="18 19" key="1">
    <citation type="journal article" date="2015" name="Nature">
        <title>rRNA introns, odd ribosomes, and small enigmatic genomes across a large radiation of phyla.</title>
        <authorList>
            <person name="Brown C.T."/>
            <person name="Hug L.A."/>
            <person name="Thomas B.C."/>
            <person name="Sharon I."/>
            <person name="Castelle C.J."/>
            <person name="Singh A."/>
            <person name="Wilkins M.J."/>
            <person name="Williams K.H."/>
            <person name="Banfield J.F."/>
        </authorList>
    </citation>
    <scope>NUCLEOTIDE SEQUENCE [LARGE SCALE GENOMIC DNA]</scope>
</reference>
<dbReference type="FunFam" id="3.40.50.620:FF:000130">
    <property type="entry name" value="Cysteine--tRNA ligase"/>
    <property type="match status" value="1"/>
</dbReference>
<dbReference type="Gene3D" id="1.20.120.1910">
    <property type="entry name" value="Cysteine-tRNA ligase, C-terminal anti-codon recognition domain"/>
    <property type="match status" value="1"/>
</dbReference>
<keyword evidence="14" id="KW-0175">Coiled coil</keyword>
<dbReference type="InterPro" id="IPR009080">
    <property type="entry name" value="tRNAsynth_Ia_anticodon-bd"/>
</dbReference>
<evidence type="ECO:0000256" key="15">
    <source>
        <dbReference type="SAM" id="MobiDB-lite"/>
    </source>
</evidence>
<dbReference type="GO" id="GO:0008270">
    <property type="term" value="F:zinc ion binding"/>
    <property type="evidence" value="ECO:0007669"/>
    <property type="project" value="UniProtKB-UniRule"/>
</dbReference>
<organism evidence="18 19">
    <name type="scientific">Candidatus Magasanikbacteria bacterium GW2011_GWA2_42_32</name>
    <dbReference type="NCBI Taxonomy" id="1619039"/>
    <lineage>
        <taxon>Bacteria</taxon>
        <taxon>Candidatus Magasanikiibacteriota</taxon>
    </lineage>
</organism>
<keyword evidence="4 13" id="KW-0963">Cytoplasm</keyword>
<keyword evidence="10 13" id="KW-0648">Protein biosynthesis</keyword>
<dbReference type="Pfam" id="PF23493">
    <property type="entry name" value="CysS_C"/>
    <property type="match status" value="1"/>
</dbReference>
<protein>
    <recommendedName>
        <fullName evidence="13">Cysteine--tRNA ligase</fullName>
        <ecNumber evidence="13">6.1.1.16</ecNumber>
    </recommendedName>
    <alternativeName>
        <fullName evidence="13">Cysteinyl-tRNA synthetase</fullName>
        <shortName evidence="13">CysRS</shortName>
    </alternativeName>
</protein>
<evidence type="ECO:0000256" key="4">
    <source>
        <dbReference type="ARBA" id="ARBA00022490"/>
    </source>
</evidence>
<dbReference type="PANTHER" id="PTHR10890:SF3">
    <property type="entry name" value="CYSTEINE--TRNA LIGASE, CYTOPLASMIC"/>
    <property type="match status" value="1"/>
</dbReference>
<evidence type="ECO:0000256" key="2">
    <source>
        <dbReference type="ARBA" id="ARBA00005594"/>
    </source>
</evidence>
<keyword evidence="9 13" id="KW-0067">ATP-binding</keyword>
<keyword evidence="8 13" id="KW-0862">Zinc</keyword>
<feature type="domain" description="tRNA synthetases class I catalytic" evidence="16">
    <location>
        <begin position="16"/>
        <end position="315"/>
    </location>
</feature>
<evidence type="ECO:0000259" key="17">
    <source>
        <dbReference type="Pfam" id="PF23493"/>
    </source>
</evidence>
<comment type="caution">
    <text evidence="18">The sequence shown here is derived from an EMBL/GenBank/DDBJ whole genome shotgun (WGS) entry which is preliminary data.</text>
</comment>
<evidence type="ECO:0000256" key="10">
    <source>
        <dbReference type="ARBA" id="ARBA00022917"/>
    </source>
</evidence>
<evidence type="ECO:0000256" key="6">
    <source>
        <dbReference type="ARBA" id="ARBA00022723"/>
    </source>
</evidence>
<dbReference type="GO" id="GO:0006423">
    <property type="term" value="P:cysteinyl-tRNA aminoacylation"/>
    <property type="evidence" value="ECO:0007669"/>
    <property type="project" value="UniProtKB-UniRule"/>
</dbReference>
<feature type="short sequence motif" description="'HIGH' region" evidence="13">
    <location>
        <begin position="31"/>
        <end position="41"/>
    </location>
</feature>
<feature type="coiled-coil region" evidence="14">
    <location>
        <begin position="408"/>
        <end position="435"/>
    </location>
</feature>
<evidence type="ECO:0000256" key="5">
    <source>
        <dbReference type="ARBA" id="ARBA00022598"/>
    </source>
</evidence>
<dbReference type="GO" id="GO:0004817">
    <property type="term" value="F:cysteine-tRNA ligase activity"/>
    <property type="evidence" value="ECO:0007669"/>
    <property type="project" value="UniProtKB-UniRule"/>
</dbReference>
<evidence type="ECO:0000256" key="12">
    <source>
        <dbReference type="ARBA" id="ARBA00047398"/>
    </source>
</evidence>
<dbReference type="InterPro" id="IPR015803">
    <property type="entry name" value="Cys-tRNA-ligase"/>
</dbReference>
<evidence type="ECO:0000256" key="14">
    <source>
        <dbReference type="SAM" id="Coils"/>
    </source>
</evidence>
<feature type="binding site" evidence="13">
    <location>
        <position position="239"/>
    </location>
    <ligand>
        <name>Zn(2+)</name>
        <dbReference type="ChEBI" id="CHEBI:29105"/>
    </ligand>
</feature>
<accession>A0A0G1CBP9</accession>
<comment type="subcellular location">
    <subcellularLocation>
        <location evidence="1 13">Cytoplasm</location>
    </subcellularLocation>
</comment>
<dbReference type="PANTHER" id="PTHR10890">
    <property type="entry name" value="CYSTEINYL-TRNA SYNTHETASE"/>
    <property type="match status" value="1"/>
</dbReference>
<name>A0A0G1CBP9_9BACT</name>
<dbReference type="PATRIC" id="fig|1619039.3.peg.1126"/>
<evidence type="ECO:0000259" key="16">
    <source>
        <dbReference type="Pfam" id="PF01406"/>
    </source>
</evidence>
<feature type="binding site" evidence="13">
    <location>
        <position position="235"/>
    </location>
    <ligand>
        <name>Zn(2+)</name>
        <dbReference type="ChEBI" id="CHEBI:29105"/>
    </ligand>
</feature>
<feature type="short sequence motif" description="'KMSKS' region" evidence="13">
    <location>
        <begin position="267"/>
        <end position="271"/>
    </location>
</feature>
<sequence length="462" mass="52941">MALQIYNSLTRKKEEFKPINSPSVGMYTCGPTVYDFMHIGNLRTFLLSDILYRTLVASGYKVKLVMNITDIEDKIIKRAKERNITPSELTSKYTKAFKENLQKLNILPADVNPHATEYISQMVEYIKALVEKGLAYEKDGSVYFDISKFPEYGKLSGVETRELKTGTRILSDEYAKEDVQDFALWKAVDKDEVGMMSPWGWGRPGWHIECSVMSQEQLGETLDIHVGGIDLMFPHHENEIAQSEGKTGKKFVNYFVHGEFLLVDGKKMSKSLGNYYTLCDIEEKGFTPASFRYLVLTAHYKDQMNFTWESLKGAQTAYERLKSLVSGVAQSDRTVLSAEKEEKIDEYREKFWAAVNNDLNMPQALSVVWEVAKSNIPSQDKRDLILLFDEVLGLGLGDVRKDTDTDEDKELSGEVKKLVEEREEARKNKDFKRSDELRDKLQEMGYEVEDTPEGTRVRHAKK</sequence>
<evidence type="ECO:0000313" key="19">
    <source>
        <dbReference type="Proteomes" id="UP000034837"/>
    </source>
</evidence>
<dbReference type="InterPro" id="IPR014729">
    <property type="entry name" value="Rossmann-like_a/b/a_fold"/>
</dbReference>
<gene>
    <name evidence="13" type="primary">cysS</name>
    <name evidence="18" type="ORF">UV20_C0017G0005</name>
</gene>
<evidence type="ECO:0000256" key="8">
    <source>
        <dbReference type="ARBA" id="ARBA00022833"/>
    </source>
</evidence>
<dbReference type="InterPro" id="IPR024909">
    <property type="entry name" value="Cys-tRNA/MSH_ligase"/>
</dbReference>
<feature type="region of interest" description="Disordered" evidence="15">
    <location>
        <begin position="442"/>
        <end position="462"/>
    </location>
</feature>
<dbReference type="GO" id="GO:0005524">
    <property type="term" value="F:ATP binding"/>
    <property type="evidence" value="ECO:0007669"/>
    <property type="project" value="UniProtKB-UniRule"/>
</dbReference>
<comment type="subunit">
    <text evidence="3 13">Monomer.</text>
</comment>
<evidence type="ECO:0000313" key="18">
    <source>
        <dbReference type="EMBL" id="KKS56086.1"/>
    </source>
</evidence>
<dbReference type="EC" id="6.1.1.16" evidence="13"/>
<comment type="similarity">
    <text evidence="2 13">Belongs to the class-I aminoacyl-tRNA synthetase family.</text>
</comment>
<proteinExistence type="inferred from homology"/>